<keyword evidence="2" id="KW-0238">DNA-binding</keyword>
<dbReference type="Pfam" id="PF03221">
    <property type="entry name" value="HTH_Tnp_Tc5"/>
    <property type="match status" value="1"/>
</dbReference>
<dbReference type="PROSITE" id="PS51253">
    <property type="entry name" value="HTH_CENPB"/>
    <property type="match status" value="1"/>
</dbReference>
<dbReference type="InterPro" id="IPR009057">
    <property type="entry name" value="Homeodomain-like_sf"/>
</dbReference>
<evidence type="ECO:0000256" key="3">
    <source>
        <dbReference type="ARBA" id="ARBA00023242"/>
    </source>
</evidence>
<gene>
    <name evidence="5" type="ORF">P5673_010545</name>
</gene>
<comment type="subcellular location">
    <subcellularLocation>
        <location evidence="1">Nucleus</location>
    </subcellularLocation>
</comment>
<dbReference type="Proteomes" id="UP001249851">
    <property type="component" value="Unassembled WGS sequence"/>
</dbReference>
<evidence type="ECO:0000256" key="1">
    <source>
        <dbReference type="ARBA" id="ARBA00004123"/>
    </source>
</evidence>
<evidence type="ECO:0000259" key="4">
    <source>
        <dbReference type="PROSITE" id="PS51253"/>
    </source>
</evidence>
<dbReference type="InterPro" id="IPR004875">
    <property type="entry name" value="DDE_SF_endonuclease_dom"/>
</dbReference>
<dbReference type="InterPro" id="IPR006600">
    <property type="entry name" value="HTH_CenpB_DNA-bd_dom"/>
</dbReference>
<keyword evidence="6" id="KW-1185">Reference proteome</keyword>
<proteinExistence type="predicted"/>
<dbReference type="InterPro" id="IPR007889">
    <property type="entry name" value="HTH_Psq"/>
</dbReference>
<feature type="domain" description="HTH CENPB-type" evidence="4">
    <location>
        <begin position="65"/>
        <end position="136"/>
    </location>
</feature>
<evidence type="ECO:0000313" key="6">
    <source>
        <dbReference type="Proteomes" id="UP001249851"/>
    </source>
</evidence>
<dbReference type="Pfam" id="PF03184">
    <property type="entry name" value="DDE_1"/>
    <property type="match status" value="1"/>
</dbReference>
<name>A0AAD9QQY8_ACRCE</name>
<keyword evidence="3" id="KW-0539">Nucleus</keyword>
<dbReference type="EMBL" id="JARQWQ010000019">
    <property type="protein sequence ID" value="KAK2565480.1"/>
    <property type="molecule type" value="Genomic_DNA"/>
</dbReference>
<organism evidence="5 6">
    <name type="scientific">Acropora cervicornis</name>
    <name type="common">Staghorn coral</name>
    <dbReference type="NCBI Taxonomy" id="6130"/>
    <lineage>
        <taxon>Eukaryota</taxon>
        <taxon>Metazoa</taxon>
        <taxon>Cnidaria</taxon>
        <taxon>Anthozoa</taxon>
        <taxon>Hexacorallia</taxon>
        <taxon>Scleractinia</taxon>
        <taxon>Astrocoeniina</taxon>
        <taxon>Acroporidae</taxon>
        <taxon>Acropora</taxon>
    </lineage>
</organism>
<dbReference type="AlphaFoldDB" id="A0AAD9QQY8"/>
<reference evidence="5" key="2">
    <citation type="journal article" date="2023" name="Science">
        <title>Genomic signatures of disease resistance in endangered staghorn corals.</title>
        <authorList>
            <person name="Vollmer S.V."/>
            <person name="Selwyn J.D."/>
            <person name="Despard B.A."/>
            <person name="Roesel C.L."/>
        </authorList>
    </citation>
    <scope>NUCLEOTIDE SEQUENCE</scope>
    <source>
        <strain evidence="5">K2</strain>
    </source>
</reference>
<dbReference type="SMART" id="SM00674">
    <property type="entry name" value="CENPB"/>
    <property type="match status" value="1"/>
</dbReference>
<dbReference type="Pfam" id="PF04218">
    <property type="entry name" value="CENP-B_N"/>
    <property type="match status" value="1"/>
</dbReference>
<reference evidence="5" key="1">
    <citation type="journal article" date="2023" name="G3 (Bethesda)">
        <title>Whole genome assembly and annotation of the endangered Caribbean coral Acropora cervicornis.</title>
        <authorList>
            <person name="Selwyn J.D."/>
            <person name="Vollmer S.V."/>
        </authorList>
    </citation>
    <scope>NUCLEOTIDE SEQUENCE</scope>
    <source>
        <strain evidence="5">K2</strain>
    </source>
</reference>
<dbReference type="PANTHER" id="PTHR19303:SF73">
    <property type="entry name" value="PROTEIN PDC2"/>
    <property type="match status" value="1"/>
</dbReference>
<evidence type="ECO:0000256" key="2">
    <source>
        <dbReference type="ARBA" id="ARBA00023125"/>
    </source>
</evidence>
<comment type="caution">
    <text evidence="5">The sequence shown here is derived from an EMBL/GenBank/DDBJ whole genome shotgun (WGS) entry which is preliminary data.</text>
</comment>
<dbReference type="GO" id="GO:0003677">
    <property type="term" value="F:DNA binding"/>
    <property type="evidence" value="ECO:0007669"/>
    <property type="project" value="UniProtKB-KW"/>
</dbReference>
<dbReference type="Gene3D" id="1.10.10.60">
    <property type="entry name" value="Homeodomain-like"/>
    <property type="match status" value="2"/>
</dbReference>
<dbReference type="SUPFAM" id="SSF46689">
    <property type="entry name" value="Homeodomain-like"/>
    <property type="match status" value="2"/>
</dbReference>
<accession>A0AAD9QQY8</accession>
<sequence length="446" mass="50338">MSQPVKRKVSTKSMHEKYKALKEIENGLSKNEAASKYNVALNTISTWLKNKEKIINAVMKGKNPKTNNLKGGSYDKLDQAVYKYFLNVRSQNIPVSGPMLKEKAMAYARQLQIADFKGSDGWLDRWKTRHGITFKTIAGEASSCTPEMTASWEQTTLPTILSSYNLADIYNADEFGLFYKWIRELDSKFETEGRKVVLIVDDCPAHPRVKDLEAINLVFLPPNTISKTQLMDQGVIRALKAHYRSKAVQMYVTAIENNRPIPNISILVAMGMFVAAWDKVTPGTINNCFRAAGISHQSQESALSDDDNPFKTLAEEINDLKERVPELVPENVTAGFAVECDDDVSTFETDPLTDEDILSEFNHSADANEEEEEQMQKDETVIVDKLPKLPTQCELCHAIGVLNTFSFFADDAHLDNLRKSTRKISQIIDQSFSNAKREQVITNYFR</sequence>
<dbReference type="PANTHER" id="PTHR19303">
    <property type="entry name" value="TRANSPOSON"/>
    <property type="match status" value="1"/>
</dbReference>
<dbReference type="GO" id="GO:0005634">
    <property type="term" value="C:nucleus"/>
    <property type="evidence" value="ECO:0007669"/>
    <property type="project" value="UniProtKB-SubCell"/>
</dbReference>
<dbReference type="InterPro" id="IPR050863">
    <property type="entry name" value="CenT-Element_Derived"/>
</dbReference>
<protein>
    <submittedName>
        <fullName evidence="5">Tigger transposable element-derived protein 4</fullName>
    </submittedName>
</protein>
<evidence type="ECO:0000313" key="5">
    <source>
        <dbReference type="EMBL" id="KAK2565480.1"/>
    </source>
</evidence>